<dbReference type="PANTHER" id="PTHR36302">
    <property type="entry name" value="BLR7088 PROTEIN"/>
    <property type="match status" value="1"/>
</dbReference>
<gene>
    <name evidence="2" type="ORF">K3152_03740</name>
</gene>
<evidence type="ECO:0000313" key="2">
    <source>
        <dbReference type="EMBL" id="MBX7457350.1"/>
    </source>
</evidence>
<protein>
    <submittedName>
        <fullName evidence="2">Copper chaperone PCu(A)C</fullName>
    </submittedName>
</protein>
<reference evidence="2 3" key="1">
    <citation type="submission" date="2021-08" db="EMBL/GenBank/DDBJ databases">
        <title>Comparative Genomics Analysis of the Genus Qipengyuania Reveals Extensive Genetic Diversity and Metabolic Versatility, Including the Description of Fifteen Novel Species.</title>
        <authorList>
            <person name="Liu Y."/>
        </authorList>
    </citation>
    <scope>NUCLEOTIDE SEQUENCE [LARGE SCALE GENOMIC DNA]</scope>
    <source>
        <strain evidence="2 3">1NDH17</strain>
    </source>
</reference>
<dbReference type="InterPro" id="IPR058248">
    <property type="entry name" value="Lxx211020-like"/>
</dbReference>
<dbReference type="Proteomes" id="UP000783253">
    <property type="component" value="Unassembled WGS sequence"/>
</dbReference>
<dbReference type="PANTHER" id="PTHR36302:SF1">
    <property type="entry name" value="COPPER CHAPERONE PCU(A)C"/>
    <property type="match status" value="1"/>
</dbReference>
<evidence type="ECO:0000256" key="1">
    <source>
        <dbReference type="SAM" id="SignalP"/>
    </source>
</evidence>
<sequence>MNFGRRLLALPAIAALALAACADREEAEETTVAATDAAPVVENARLVLPPVSGNPAAAYFDITNPGEKPLTISAVGIDGAGRSELHQSMEMDGKMMMEGMSGIDIAAGGTGSLAPGGMHVMAFDLDDSVTAGSTVEMTLTFADGETLTTQVTVQGAGDER</sequence>
<name>A0ABS7IYF5_9SPHN</name>
<feature type="signal peptide" evidence="1">
    <location>
        <begin position="1"/>
        <end position="22"/>
    </location>
</feature>
<evidence type="ECO:0000313" key="3">
    <source>
        <dbReference type="Proteomes" id="UP000783253"/>
    </source>
</evidence>
<dbReference type="InterPro" id="IPR036182">
    <property type="entry name" value="PCuAC_sf"/>
</dbReference>
<proteinExistence type="predicted"/>
<keyword evidence="3" id="KW-1185">Reference proteome</keyword>
<dbReference type="PROSITE" id="PS51257">
    <property type="entry name" value="PROKAR_LIPOPROTEIN"/>
    <property type="match status" value="1"/>
</dbReference>
<dbReference type="EMBL" id="JAIGNK010000001">
    <property type="protein sequence ID" value="MBX7457350.1"/>
    <property type="molecule type" value="Genomic_DNA"/>
</dbReference>
<dbReference type="Pfam" id="PF04314">
    <property type="entry name" value="PCuAC"/>
    <property type="match status" value="1"/>
</dbReference>
<dbReference type="SUPFAM" id="SSF110087">
    <property type="entry name" value="DR1885-like metal-binding protein"/>
    <property type="match status" value="1"/>
</dbReference>
<dbReference type="InterPro" id="IPR007410">
    <property type="entry name" value="LpqE-like"/>
</dbReference>
<keyword evidence="1" id="KW-0732">Signal</keyword>
<organism evidence="2 3">
    <name type="scientific">Qipengyuania polymorpha</name>
    <dbReference type="NCBI Taxonomy" id="2867234"/>
    <lineage>
        <taxon>Bacteria</taxon>
        <taxon>Pseudomonadati</taxon>
        <taxon>Pseudomonadota</taxon>
        <taxon>Alphaproteobacteria</taxon>
        <taxon>Sphingomonadales</taxon>
        <taxon>Erythrobacteraceae</taxon>
        <taxon>Qipengyuania</taxon>
    </lineage>
</organism>
<dbReference type="RefSeq" id="WP_221572664.1">
    <property type="nucleotide sequence ID" value="NZ_JAIGNK010000001.1"/>
</dbReference>
<dbReference type="Gene3D" id="2.60.40.1890">
    <property type="entry name" value="PCu(A)C copper chaperone"/>
    <property type="match status" value="1"/>
</dbReference>
<accession>A0ABS7IYF5</accession>
<comment type="caution">
    <text evidence="2">The sequence shown here is derived from an EMBL/GenBank/DDBJ whole genome shotgun (WGS) entry which is preliminary data.</text>
</comment>
<feature type="chain" id="PRO_5046072503" evidence="1">
    <location>
        <begin position="23"/>
        <end position="160"/>
    </location>
</feature>